<evidence type="ECO:0000259" key="4">
    <source>
        <dbReference type="PROSITE" id="PS51212"/>
    </source>
</evidence>
<feature type="signal peptide" evidence="3">
    <location>
        <begin position="1"/>
        <end position="21"/>
    </location>
</feature>
<dbReference type="SMART" id="SM00321">
    <property type="entry name" value="WSC"/>
    <property type="match status" value="4"/>
</dbReference>
<keyword evidence="3" id="KW-0732">Signal</keyword>
<dbReference type="InterPro" id="IPR002889">
    <property type="entry name" value="WSC_carb-bd"/>
</dbReference>
<feature type="domain" description="WSC" evidence="4">
    <location>
        <begin position="1458"/>
        <end position="1552"/>
    </location>
</feature>
<dbReference type="OrthoDB" id="5985073at2759"/>
<feature type="domain" description="WSC" evidence="4">
    <location>
        <begin position="960"/>
        <end position="1054"/>
    </location>
</feature>
<protein>
    <submittedName>
        <fullName evidence="5">WSC-domain-containing protein</fullName>
    </submittedName>
</protein>
<dbReference type="PANTHER" id="PTHR45964:SF5">
    <property type="entry name" value="WSCD FAMILY MEMBER CG9164"/>
    <property type="match status" value="1"/>
</dbReference>
<feature type="region of interest" description="Disordered" evidence="2">
    <location>
        <begin position="1331"/>
        <end position="1351"/>
    </location>
</feature>
<feature type="region of interest" description="Disordered" evidence="2">
    <location>
        <begin position="870"/>
        <end position="894"/>
    </location>
</feature>
<gene>
    <name evidence="5" type="ORF">BU16DRAFT_114545</name>
</gene>
<evidence type="ECO:0000256" key="1">
    <source>
        <dbReference type="ARBA" id="ARBA00022737"/>
    </source>
</evidence>
<evidence type="ECO:0000256" key="2">
    <source>
        <dbReference type="SAM" id="MobiDB-lite"/>
    </source>
</evidence>
<evidence type="ECO:0000256" key="3">
    <source>
        <dbReference type="SAM" id="SignalP"/>
    </source>
</evidence>
<dbReference type="Pfam" id="PF01822">
    <property type="entry name" value="WSC"/>
    <property type="match status" value="4"/>
</dbReference>
<dbReference type="Proteomes" id="UP000799750">
    <property type="component" value="Unassembled WGS sequence"/>
</dbReference>
<accession>A0A6A6QKA6</accession>
<proteinExistence type="predicted"/>
<evidence type="ECO:0000313" key="6">
    <source>
        <dbReference type="Proteomes" id="UP000799750"/>
    </source>
</evidence>
<feature type="chain" id="PRO_5025370650" evidence="3">
    <location>
        <begin position="22"/>
        <end position="1552"/>
    </location>
</feature>
<feature type="region of interest" description="Disordered" evidence="2">
    <location>
        <begin position="1131"/>
        <end position="1164"/>
    </location>
</feature>
<dbReference type="EMBL" id="MU004194">
    <property type="protein sequence ID" value="KAF2492456.1"/>
    <property type="molecule type" value="Genomic_DNA"/>
</dbReference>
<feature type="domain" description="WSC" evidence="4">
    <location>
        <begin position="1351"/>
        <end position="1443"/>
    </location>
</feature>
<reference evidence="5" key="1">
    <citation type="journal article" date="2020" name="Stud. Mycol.">
        <title>101 Dothideomycetes genomes: a test case for predicting lifestyles and emergence of pathogens.</title>
        <authorList>
            <person name="Haridas S."/>
            <person name="Albert R."/>
            <person name="Binder M."/>
            <person name="Bloem J."/>
            <person name="Labutti K."/>
            <person name="Salamov A."/>
            <person name="Andreopoulos B."/>
            <person name="Baker S."/>
            <person name="Barry K."/>
            <person name="Bills G."/>
            <person name="Bluhm B."/>
            <person name="Cannon C."/>
            <person name="Castanera R."/>
            <person name="Culley D."/>
            <person name="Daum C."/>
            <person name="Ezra D."/>
            <person name="Gonzalez J."/>
            <person name="Henrissat B."/>
            <person name="Kuo A."/>
            <person name="Liang C."/>
            <person name="Lipzen A."/>
            <person name="Lutzoni F."/>
            <person name="Magnuson J."/>
            <person name="Mondo S."/>
            <person name="Nolan M."/>
            <person name="Ohm R."/>
            <person name="Pangilinan J."/>
            <person name="Park H.-J."/>
            <person name="Ramirez L."/>
            <person name="Alfaro M."/>
            <person name="Sun H."/>
            <person name="Tritt A."/>
            <person name="Yoshinaga Y."/>
            <person name="Zwiers L.-H."/>
            <person name="Turgeon B."/>
            <person name="Goodwin S."/>
            <person name="Spatafora J."/>
            <person name="Crous P."/>
            <person name="Grigoriev I."/>
        </authorList>
    </citation>
    <scope>NUCLEOTIDE SEQUENCE</scope>
    <source>
        <strain evidence="5">CBS 269.34</strain>
    </source>
</reference>
<feature type="compositionally biased region" description="Low complexity" evidence="2">
    <location>
        <begin position="1267"/>
        <end position="1293"/>
    </location>
</feature>
<keyword evidence="6" id="KW-1185">Reference proteome</keyword>
<feature type="region of interest" description="Disordered" evidence="2">
    <location>
        <begin position="1265"/>
        <end position="1293"/>
    </location>
</feature>
<sequence length="1552" mass="158871">MYLKPFIAGLWAVGSLRVVFGYDASDSLMDGDSSQSGYLPNHNMDPTVITGGSFGQLWQYKGVIPSGGAPDQFYAKPLVYTPTSLGGQQIVLAFSEANRIYAVDAVNGTLIAKRDLALEGEMPFKVTDLPSCNDIGGYIGITGTPVIDPSTDTVYFWAKSYLPGGQTGYKNGAYRFHAIDAATLAERPGFPTNIQGYPADNDNTRWFTGGTHLQRTGLNLINGAVYAGFGGHCDLFNYTGWVVGMSTSGKVLTGYSTNAGPASPPEDGTWTGGGGGAGVWQSGAAISSDNSGRLFFATGNAEGGGFNNKVPASGRVHLDILSECIVNLAIDPDTGALTQQDYFEPFGYLGMDAGDRDLGSGGVCLPDPKTFSGGGIARLAITCGKNGICYVANADNLGGYKMGTGGGDAIVQTIAPPGGGAVFGNVGAYPLEGGYIYLTPVGAPTYVYSLGFDTSGRPTFTLVAQTTEKSPGAVGVGPATITSFNGKAGTGILWIVDTNGLRAYNAAPVGGVMTRITLPAITNPSKFQRPTFGNGRYYMATLSGAIVGFGAPVALPFTCTSPLDFGSVAIGSASTMNVTCKANIAVSQVLGLTLGKTSYQASNSSLPKGALKAGDSFNIPVTFNLTSYVLNAGSTSAPSVSPGVQTTAMSIYTSNTIAGYSTEQGITLTGTAVSQAPFIAVNPLQVGFPDIVIGGALAASTATFIIQNAGQSDLVILGYAYGAGDDAGDDGASYTNITLAGPGVSVDLDDDGYFTTTGLPPLNTKIAAGASLTVDATFAASVIGDYFTLLTVFSNGGSAYTILSGSANTSPIVKFEYATNEGGWNPIADCAIPADGCTFQLDVGTLAGVGSALRTIRFTNNGGSDLVVTKSKPPEGTVLGATNPSTDLSEGMSIPPGNSSSATVYFQPGSLPLNSNPIVYFGTWTLNTNDLSFGVHAVNFTGTLAPKQVGPTLGSGGEARYKYLGCYQDAQNARVEPTQYNNAAMENGLCQQTALTAGAIFAGTEYQTQCFYGSAIPLASVKVDETKCTTLTCAGDASQMCGGTGTYMSVYYDSLRFDPVSGNILIPGASSSAAASSTSSTKTSSAAASSTSSTRTSSSTVVSSTVGSSSTSSTVLSTVSSAVSSTVSSSSTVSVSSSSSSSISATGSSTSSSASSTSPSASATPIPPSIGLYDYSDCRSDNITIRTLTGLKWVNGAMTIELCASACAGFNYFGVEYSDECYCGNTLSYGSFATTDGRCNMNCAGNVNEICGGQKGMTMYKLHNLPSSSSSSSRVSTSSSSSVSSSVSSSTVSSSSSILSASSSSLLSTSSSSSSLSTSASSSVVSTSLSTSPIRTSTTSSSATPSASASSWSSLGCANDTIAHRALNGTTFAATTMTIETCQAYCIGKNYPFAGVEYGKECYCGLGLAFGSKVGQTGCTMQCAGNTAETCGGSSRLNVYQYTNPSYVYPKLSSKVDVYNLQGCFYDPITPRALPSYSYVSTTMTVESCVATCKGKGYVKAAVEYGQECYCGTTLNTKAIPEDIQDCKKMFCAGDQTEFCGAGQRALVYSSV</sequence>
<evidence type="ECO:0000313" key="5">
    <source>
        <dbReference type="EMBL" id="KAF2492456.1"/>
    </source>
</evidence>
<dbReference type="PANTHER" id="PTHR45964">
    <property type="entry name" value="WSCD FAMILY MEMBER CG9164"/>
    <property type="match status" value="1"/>
</dbReference>
<organism evidence="5 6">
    <name type="scientific">Lophium mytilinum</name>
    <dbReference type="NCBI Taxonomy" id="390894"/>
    <lineage>
        <taxon>Eukaryota</taxon>
        <taxon>Fungi</taxon>
        <taxon>Dikarya</taxon>
        <taxon>Ascomycota</taxon>
        <taxon>Pezizomycotina</taxon>
        <taxon>Dothideomycetes</taxon>
        <taxon>Pleosporomycetidae</taxon>
        <taxon>Mytilinidiales</taxon>
        <taxon>Mytilinidiaceae</taxon>
        <taxon>Lophium</taxon>
    </lineage>
</organism>
<dbReference type="InterPro" id="IPR051589">
    <property type="entry name" value="Sialate-O-sulfotransferase"/>
</dbReference>
<keyword evidence="1" id="KW-0677">Repeat</keyword>
<feature type="domain" description="WSC" evidence="4">
    <location>
        <begin position="1172"/>
        <end position="1263"/>
    </location>
</feature>
<feature type="region of interest" description="Disordered" evidence="2">
    <location>
        <begin position="1084"/>
        <end position="1112"/>
    </location>
</feature>
<name>A0A6A6QKA6_9PEZI</name>
<dbReference type="PROSITE" id="PS51212">
    <property type="entry name" value="WSC"/>
    <property type="match status" value="4"/>
</dbReference>